<name>A0A1X1R586_MYCFA</name>
<evidence type="ECO:0000313" key="2">
    <source>
        <dbReference type="EMBL" id="ORU99794.1"/>
    </source>
</evidence>
<organism evidence="2 3">
    <name type="scientific">Mycolicibacterium fallax</name>
    <name type="common">Mycobacterium fallax</name>
    <dbReference type="NCBI Taxonomy" id="1793"/>
    <lineage>
        <taxon>Bacteria</taxon>
        <taxon>Bacillati</taxon>
        <taxon>Actinomycetota</taxon>
        <taxon>Actinomycetes</taxon>
        <taxon>Mycobacteriales</taxon>
        <taxon>Mycobacteriaceae</taxon>
        <taxon>Mycolicibacterium</taxon>
    </lineage>
</organism>
<dbReference type="Proteomes" id="UP000193484">
    <property type="component" value="Unassembled WGS sequence"/>
</dbReference>
<feature type="region of interest" description="Disordered" evidence="1">
    <location>
        <begin position="58"/>
        <end position="110"/>
    </location>
</feature>
<feature type="compositionally biased region" description="Polar residues" evidence="1">
    <location>
        <begin position="98"/>
        <end position="110"/>
    </location>
</feature>
<dbReference type="AlphaFoldDB" id="A0A1X1R586"/>
<keyword evidence="3" id="KW-1185">Reference proteome</keyword>
<accession>A0A1X1R586</accession>
<comment type="caution">
    <text evidence="2">The sequence shown here is derived from an EMBL/GenBank/DDBJ whole genome shotgun (WGS) entry which is preliminary data.</text>
</comment>
<evidence type="ECO:0000313" key="3">
    <source>
        <dbReference type="Proteomes" id="UP000193484"/>
    </source>
</evidence>
<evidence type="ECO:0000256" key="1">
    <source>
        <dbReference type="SAM" id="MobiDB-lite"/>
    </source>
</evidence>
<reference evidence="2 3" key="1">
    <citation type="submission" date="2016-01" db="EMBL/GenBank/DDBJ databases">
        <title>The new phylogeny of the genus Mycobacterium.</title>
        <authorList>
            <person name="Tarcisio F."/>
            <person name="Conor M."/>
            <person name="Antonella G."/>
            <person name="Elisabetta G."/>
            <person name="Giulia F.S."/>
            <person name="Sara T."/>
            <person name="Anna F."/>
            <person name="Clotilde B."/>
            <person name="Roberto B."/>
            <person name="Veronica D.S."/>
            <person name="Fabio R."/>
            <person name="Monica P."/>
            <person name="Olivier J."/>
            <person name="Enrico T."/>
            <person name="Nicola S."/>
        </authorList>
    </citation>
    <scope>NUCLEOTIDE SEQUENCE [LARGE SCALE GENOMIC DNA]</scope>
    <source>
        <strain evidence="2 3">DSM 44179</strain>
    </source>
</reference>
<proteinExistence type="predicted"/>
<dbReference type="EMBL" id="LQOJ01000051">
    <property type="protein sequence ID" value="ORU99794.1"/>
    <property type="molecule type" value="Genomic_DNA"/>
</dbReference>
<sequence>MKTIRDAAARTAMAGIAAAAMAMVITVGDLGTAVAAAEATGNSGQGGFELTVETPTPAATLPGLTAATPQKTGTQLSPRSRRKDWNANSDLPIPGRPNANQNPSARSAGA</sequence>
<dbReference type="RefSeq" id="WP_085098947.1">
    <property type="nucleotide sequence ID" value="NZ_AP022603.1"/>
</dbReference>
<protein>
    <submittedName>
        <fullName evidence="2">Uncharacterized protein</fullName>
    </submittedName>
</protein>
<gene>
    <name evidence="2" type="ORF">AWC04_16365</name>
</gene>
<feature type="compositionally biased region" description="Low complexity" evidence="1">
    <location>
        <begin position="58"/>
        <end position="69"/>
    </location>
</feature>